<proteinExistence type="predicted"/>
<dbReference type="Proteomes" id="UP001341840">
    <property type="component" value="Unassembled WGS sequence"/>
</dbReference>
<reference evidence="1 2" key="1">
    <citation type="journal article" date="2023" name="Plants (Basel)">
        <title>Bridging the Gap: Combining Genomics and Transcriptomics Approaches to Understand Stylosanthes scabra, an Orphan Legume from the Brazilian Caatinga.</title>
        <authorList>
            <person name="Ferreira-Neto J.R.C."/>
            <person name="da Silva M.D."/>
            <person name="Binneck E."/>
            <person name="de Melo N.F."/>
            <person name="da Silva R.H."/>
            <person name="de Melo A.L.T.M."/>
            <person name="Pandolfi V."/>
            <person name="Bustamante F.O."/>
            <person name="Brasileiro-Vidal A.C."/>
            <person name="Benko-Iseppon A.M."/>
        </authorList>
    </citation>
    <scope>NUCLEOTIDE SEQUENCE [LARGE SCALE GENOMIC DNA]</scope>
    <source>
        <tissue evidence="1">Leaves</tissue>
    </source>
</reference>
<dbReference type="EMBL" id="JASCZI010000623">
    <property type="protein sequence ID" value="MED6112726.1"/>
    <property type="molecule type" value="Genomic_DNA"/>
</dbReference>
<evidence type="ECO:0000313" key="1">
    <source>
        <dbReference type="EMBL" id="MED6112726.1"/>
    </source>
</evidence>
<evidence type="ECO:0000313" key="2">
    <source>
        <dbReference type="Proteomes" id="UP001341840"/>
    </source>
</evidence>
<organism evidence="1 2">
    <name type="scientific">Stylosanthes scabra</name>
    <dbReference type="NCBI Taxonomy" id="79078"/>
    <lineage>
        <taxon>Eukaryota</taxon>
        <taxon>Viridiplantae</taxon>
        <taxon>Streptophyta</taxon>
        <taxon>Embryophyta</taxon>
        <taxon>Tracheophyta</taxon>
        <taxon>Spermatophyta</taxon>
        <taxon>Magnoliopsida</taxon>
        <taxon>eudicotyledons</taxon>
        <taxon>Gunneridae</taxon>
        <taxon>Pentapetalae</taxon>
        <taxon>rosids</taxon>
        <taxon>fabids</taxon>
        <taxon>Fabales</taxon>
        <taxon>Fabaceae</taxon>
        <taxon>Papilionoideae</taxon>
        <taxon>50 kb inversion clade</taxon>
        <taxon>dalbergioids sensu lato</taxon>
        <taxon>Dalbergieae</taxon>
        <taxon>Pterocarpus clade</taxon>
        <taxon>Stylosanthes</taxon>
    </lineage>
</organism>
<keyword evidence="2" id="KW-1185">Reference proteome</keyword>
<sequence>MCRFSEWRIVEPNGTAGSLLLAWEEGLEVEIVSVESFFIAAKVKDDVLASSWGLIGVYLSYSDQERLMQFSELSLLVQCHSQPSRESRSLGLITGRGWSISWKD</sequence>
<accession>A0ABU6QL53</accession>
<comment type="caution">
    <text evidence="1">The sequence shown here is derived from an EMBL/GenBank/DDBJ whole genome shotgun (WGS) entry which is preliminary data.</text>
</comment>
<protein>
    <submittedName>
        <fullName evidence="1">Uncharacterized protein</fullName>
    </submittedName>
</protein>
<name>A0ABU6QL53_9FABA</name>
<gene>
    <name evidence="1" type="ORF">PIB30_064230</name>
</gene>